<evidence type="ECO:0000256" key="1">
    <source>
        <dbReference type="ARBA" id="ARBA00000085"/>
    </source>
</evidence>
<dbReference type="Pfam" id="PF00027">
    <property type="entry name" value="cNMP_binding"/>
    <property type="match status" value="1"/>
</dbReference>
<feature type="domain" description="Histidine kinase" evidence="4">
    <location>
        <begin position="294"/>
        <end position="466"/>
    </location>
</feature>
<dbReference type="Gene3D" id="3.30.565.10">
    <property type="entry name" value="Histidine kinase-like ATPase, C-terminal domain"/>
    <property type="match status" value="1"/>
</dbReference>
<dbReference type="SMART" id="SM00100">
    <property type="entry name" value="cNMP"/>
    <property type="match status" value="1"/>
</dbReference>
<evidence type="ECO:0000256" key="2">
    <source>
        <dbReference type="ARBA" id="ARBA00012438"/>
    </source>
</evidence>
<dbReference type="PANTHER" id="PTHR43065">
    <property type="entry name" value="SENSOR HISTIDINE KINASE"/>
    <property type="match status" value="1"/>
</dbReference>
<evidence type="ECO:0000313" key="6">
    <source>
        <dbReference type="Proteomes" id="UP000198850"/>
    </source>
</evidence>
<proteinExistence type="predicted"/>
<dbReference type="Pfam" id="PF02518">
    <property type="entry name" value="HATPase_c"/>
    <property type="match status" value="1"/>
</dbReference>
<dbReference type="InterPro" id="IPR005467">
    <property type="entry name" value="His_kinase_dom"/>
</dbReference>
<dbReference type="RefSeq" id="WP_090557188.1">
    <property type="nucleotide sequence ID" value="NZ_FNRA01000006.1"/>
</dbReference>
<dbReference type="EMBL" id="FNRA01000006">
    <property type="protein sequence ID" value="SEA88735.1"/>
    <property type="molecule type" value="Genomic_DNA"/>
</dbReference>
<dbReference type="PROSITE" id="PS50042">
    <property type="entry name" value="CNMP_BINDING_3"/>
    <property type="match status" value="1"/>
</dbReference>
<dbReference type="Gene3D" id="2.60.120.10">
    <property type="entry name" value="Jelly Rolls"/>
    <property type="match status" value="1"/>
</dbReference>
<feature type="domain" description="Cyclic nucleotide-binding" evidence="3">
    <location>
        <begin position="14"/>
        <end position="116"/>
    </location>
</feature>
<dbReference type="EC" id="2.7.13.3" evidence="2"/>
<dbReference type="PRINTS" id="PR00344">
    <property type="entry name" value="BCTRLSENSOR"/>
</dbReference>
<dbReference type="PROSITE" id="PS50109">
    <property type="entry name" value="HIS_KIN"/>
    <property type="match status" value="1"/>
</dbReference>
<dbReference type="GO" id="GO:0004673">
    <property type="term" value="F:protein histidine kinase activity"/>
    <property type="evidence" value="ECO:0007669"/>
    <property type="project" value="UniProtKB-EC"/>
</dbReference>
<comment type="catalytic activity">
    <reaction evidence="1">
        <text>ATP + protein L-histidine = ADP + protein N-phospho-L-histidine.</text>
        <dbReference type="EC" id="2.7.13.3"/>
    </reaction>
</comment>
<gene>
    <name evidence="5" type="ORF">SAMN05443550_106165</name>
</gene>
<dbReference type="PANTHER" id="PTHR43065:SF48">
    <property type="entry name" value="HISTIDINE KINASE"/>
    <property type="match status" value="1"/>
</dbReference>
<dbReference type="InterPro" id="IPR000595">
    <property type="entry name" value="cNMP-bd_dom"/>
</dbReference>
<evidence type="ECO:0000313" key="5">
    <source>
        <dbReference type="EMBL" id="SEA88735.1"/>
    </source>
</evidence>
<protein>
    <recommendedName>
        <fullName evidence="2">histidine kinase</fullName>
        <ecNumber evidence="2">2.7.13.3</ecNumber>
    </recommendedName>
</protein>
<sequence length="466" mass="52462">MQTVNLSWLKSLEVFINVPDDQLQWFIDNSENRLISDGEILFKPGEPLTGPHIIVDGGLQFYMIQNGSRREYITFNRGDITGYLPYSRGKVAVGYAVAVADLQMLSLPKERMPELIKNHFELTQSLVHVMSNRVRDFTALQQQNEKMMALGKLSAGLAHELNNPASAIARDSVSLKEHLKLDPKMFKEMVMIRIEEEQVDQLTRELFKILAVTKGARLSLKERMALEDSITDWFEEHEVENAYAIAESFADFNFNAESLQACAAAIPPASISPMFNWISNLLVTERMVQDIQLSSKRIADLVTSIKNFTHMDRAQDKQFADIHIGIRNTLTMLGYKIRKGNIQVVEDYDETLPPVKGLIGELNQVWTNIIDNAIDAMEVNGKGTLTIKTERDKEFVQVLLIDDGPGIAAEVLPNIFDPFYTTKPMGKGTGMGLEVVQRIIYQHNGSVKVKSAPGHTEFTVCFPLDN</sequence>
<dbReference type="OrthoDB" id="9806995at2"/>
<organism evidence="5 6">
    <name type="scientific">Pedobacter hartonius</name>
    <dbReference type="NCBI Taxonomy" id="425514"/>
    <lineage>
        <taxon>Bacteria</taxon>
        <taxon>Pseudomonadati</taxon>
        <taxon>Bacteroidota</taxon>
        <taxon>Sphingobacteriia</taxon>
        <taxon>Sphingobacteriales</taxon>
        <taxon>Sphingobacteriaceae</taxon>
        <taxon>Pedobacter</taxon>
    </lineage>
</organism>
<dbReference type="AlphaFoldDB" id="A0A1H4EUQ2"/>
<reference evidence="5 6" key="1">
    <citation type="submission" date="2016-10" db="EMBL/GenBank/DDBJ databases">
        <authorList>
            <person name="de Groot N.N."/>
        </authorList>
    </citation>
    <scope>NUCLEOTIDE SEQUENCE [LARGE SCALE GENOMIC DNA]</scope>
    <source>
        <strain evidence="5 6">DSM 19033</strain>
    </source>
</reference>
<accession>A0A1H4EUQ2</accession>
<dbReference type="CDD" id="cd00038">
    <property type="entry name" value="CAP_ED"/>
    <property type="match status" value="1"/>
</dbReference>
<dbReference type="InterPro" id="IPR036890">
    <property type="entry name" value="HATPase_C_sf"/>
</dbReference>
<dbReference type="STRING" id="425514.SAMN05443550_106165"/>
<dbReference type="Proteomes" id="UP000198850">
    <property type="component" value="Unassembled WGS sequence"/>
</dbReference>
<dbReference type="InterPro" id="IPR004358">
    <property type="entry name" value="Sig_transdc_His_kin-like_C"/>
</dbReference>
<dbReference type="SUPFAM" id="SSF55874">
    <property type="entry name" value="ATPase domain of HSP90 chaperone/DNA topoisomerase II/histidine kinase"/>
    <property type="match status" value="1"/>
</dbReference>
<dbReference type="Gene3D" id="1.10.287.130">
    <property type="match status" value="1"/>
</dbReference>
<dbReference type="InterPro" id="IPR018490">
    <property type="entry name" value="cNMP-bd_dom_sf"/>
</dbReference>
<name>A0A1H4EUQ2_9SPHI</name>
<dbReference type="SMART" id="SM00387">
    <property type="entry name" value="HATPase_c"/>
    <property type="match status" value="1"/>
</dbReference>
<evidence type="ECO:0000259" key="4">
    <source>
        <dbReference type="PROSITE" id="PS50109"/>
    </source>
</evidence>
<dbReference type="InterPro" id="IPR014710">
    <property type="entry name" value="RmlC-like_jellyroll"/>
</dbReference>
<dbReference type="InterPro" id="IPR003594">
    <property type="entry name" value="HATPase_dom"/>
</dbReference>
<keyword evidence="6" id="KW-1185">Reference proteome</keyword>
<evidence type="ECO:0000259" key="3">
    <source>
        <dbReference type="PROSITE" id="PS50042"/>
    </source>
</evidence>
<dbReference type="SUPFAM" id="SSF51206">
    <property type="entry name" value="cAMP-binding domain-like"/>
    <property type="match status" value="1"/>
</dbReference>